<evidence type="ECO:0000313" key="1">
    <source>
        <dbReference type="EMBL" id="CAG6745434.1"/>
    </source>
</evidence>
<sequence length="103" mass="12016">MCMYLVRSVVRCCVPHPLPPPVYFHPTTHPPNHLSYNKKWLFLYTKCDDTVTFHTMEPQPYGFYILQPYGTERVNIRQTGGIESELSEVDSEIEAEQAQVRNK</sequence>
<accession>A0A8D8ZEE9</accession>
<organism evidence="1">
    <name type="scientific">Cacopsylla melanoneura</name>
    <dbReference type="NCBI Taxonomy" id="428564"/>
    <lineage>
        <taxon>Eukaryota</taxon>
        <taxon>Metazoa</taxon>
        <taxon>Ecdysozoa</taxon>
        <taxon>Arthropoda</taxon>
        <taxon>Hexapoda</taxon>
        <taxon>Insecta</taxon>
        <taxon>Pterygota</taxon>
        <taxon>Neoptera</taxon>
        <taxon>Paraneoptera</taxon>
        <taxon>Hemiptera</taxon>
        <taxon>Sternorrhyncha</taxon>
        <taxon>Psylloidea</taxon>
        <taxon>Psyllidae</taxon>
        <taxon>Psyllinae</taxon>
        <taxon>Cacopsylla</taxon>
    </lineage>
</organism>
<reference evidence="1" key="1">
    <citation type="submission" date="2021-05" db="EMBL/GenBank/DDBJ databases">
        <authorList>
            <person name="Alioto T."/>
            <person name="Alioto T."/>
            <person name="Gomez Garrido J."/>
        </authorList>
    </citation>
    <scope>NUCLEOTIDE SEQUENCE</scope>
</reference>
<dbReference type="EMBL" id="HBUF01495117">
    <property type="protein sequence ID" value="CAG6745434.1"/>
    <property type="molecule type" value="Transcribed_RNA"/>
</dbReference>
<protein>
    <submittedName>
        <fullName evidence="1">Uncharacterized protein</fullName>
    </submittedName>
</protein>
<proteinExistence type="predicted"/>
<name>A0A8D8ZEE9_9HEMI</name>
<dbReference type="AlphaFoldDB" id="A0A8D8ZEE9"/>